<evidence type="ECO:0000256" key="5">
    <source>
        <dbReference type="SAM" id="MobiDB-lite"/>
    </source>
</evidence>
<protein>
    <recommendedName>
        <fullName evidence="6">Xylanolytic transcriptional activator regulatory domain-containing protein</fullName>
    </recommendedName>
</protein>
<keyword evidence="4" id="KW-0539">Nucleus</keyword>
<name>A0A319CUV9_9EURO</name>
<keyword evidence="3" id="KW-0804">Transcription</keyword>
<dbReference type="AlphaFoldDB" id="A0A319CUV9"/>
<keyword evidence="8" id="KW-1185">Reference proteome</keyword>
<organism evidence="7 8">
    <name type="scientific">Aspergillus ellipticus CBS 707.79</name>
    <dbReference type="NCBI Taxonomy" id="1448320"/>
    <lineage>
        <taxon>Eukaryota</taxon>
        <taxon>Fungi</taxon>
        <taxon>Dikarya</taxon>
        <taxon>Ascomycota</taxon>
        <taxon>Pezizomycotina</taxon>
        <taxon>Eurotiomycetes</taxon>
        <taxon>Eurotiomycetidae</taxon>
        <taxon>Eurotiales</taxon>
        <taxon>Aspergillaceae</taxon>
        <taxon>Aspergillus</taxon>
        <taxon>Aspergillus subgen. Circumdati</taxon>
    </lineage>
</organism>
<keyword evidence="2" id="KW-0238">DNA-binding</keyword>
<dbReference type="PANTHER" id="PTHR47424">
    <property type="entry name" value="REGULATORY PROTEIN GAL4"/>
    <property type="match status" value="1"/>
</dbReference>
<keyword evidence="1" id="KW-0805">Transcription regulation</keyword>
<dbReference type="GO" id="GO:0000981">
    <property type="term" value="F:DNA-binding transcription factor activity, RNA polymerase II-specific"/>
    <property type="evidence" value="ECO:0007669"/>
    <property type="project" value="TreeGrafter"/>
</dbReference>
<dbReference type="SMART" id="SM00906">
    <property type="entry name" value="Fungal_trans"/>
    <property type="match status" value="1"/>
</dbReference>
<feature type="region of interest" description="Disordered" evidence="5">
    <location>
        <begin position="24"/>
        <end position="58"/>
    </location>
</feature>
<proteinExistence type="predicted"/>
<dbReference type="VEuPathDB" id="FungiDB:BO71DRAFT_390441"/>
<dbReference type="InterPro" id="IPR007219">
    <property type="entry name" value="XnlR_reg_dom"/>
</dbReference>
<dbReference type="PANTHER" id="PTHR47424:SF3">
    <property type="entry name" value="REGULATORY PROTEIN GAL4"/>
    <property type="match status" value="1"/>
</dbReference>
<dbReference type="GO" id="GO:0008270">
    <property type="term" value="F:zinc ion binding"/>
    <property type="evidence" value="ECO:0007669"/>
    <property type="project" value="InterPro"/>
</dbReference>
<reference evidence="7 8" key="1">
    <citation type="submission" date="2018-02" db="EMBL/GenBank/DDBJ databases">
        <title>The genomes of Aspergillus section Nigri reveals drivers in fungal speciation.</title>
        <authorList>
            <consortium name="DOE Joint Genome Institute"/>
            <person name="Vesth T.C."/>
            <person name="Nybo J."/>
            <person name="Theobald S."/>
            <person name="Brandl J."/>
            <person name="Frisvad J.C."/>
            <person name="Nielsen K.F."/>
            <person name="Lyhne E.K."/>
            <person name="Kogle M.E."/>
            <person name="Kuo A."/>
            <person name="Riley R."/>
            <person name="Clum A."/>
            <person name="Nolan M."/>
            <person name="Lipzen A."/>
            <person name="Salamov A."/>
            <person name="Henrissat B."/>
            <person name="Wiebenga A."/>
            <person name="De vries R.P."/>
            <person name="Grigoriev I.V."/>
            <person name="Mortensen U.H."/>
            <person name="Andersen M.R."/>
            <person name="Baker S.E."/>
        </authorList>
    </citation>
    <scope>NUCLEOTIDE SEQUENCE [LARGE SCALE GENOMIC DNA]</scope>
    <source>
        <strain evidence="7 8">CBS 707.79</strain>
    </source>
</reference>
<dbReference type="EMBL" id="KZ826051">
    <property type="protein sequence ID" value="PYH89036.1"/>
    <property type="molecule type" value="Genomic_DNA"/>
</dbReference>
<evidence type="ECO:0000313" key="8">
    <source>
        <dbReference type="Proteomes" id="UP000247810"/>
    </source>
</evidence>
<sequence length="711" mass="79343">MEVVDFSGETSIRHTLTQVESRLEKIQETETPGRASQVRVSTPGLTPSPHPDGGAKRQGPFDACHILQKYAIAIDKGQGERSLQLFCNEIHIMYPFVHLPTLWKDYANIWDGNFTPPAESDVVGRSKYRMTFARILLCMAVGRCTESPRAEHCEGKYSAGWSLYGAASELLGDPFSSFGNPSDPIQFLQTLALIIIYLFRLDLFGRAEKLLALAISHAHQLGLHRSKVLQKMSPYHSEVARRTWWSLYLLDRRLAIETGHPFVIQDINVDTPLPQDVDDEWLSRSRRDPTLAPYVAPSGETTGAPATPIPYLRAMITYSKVLGKVWEGMYGATSSESSNHPLREHLDWMLSRAQNDVQSEFAHPFPGQHRHDAAETPWWLVKLKRLMRIRWLCLRLMIYKPMLQASFSPSASALDTFDNDVTCMQIANNIIEEFAQIPADKALFTFPFIHYLISAVMISLGLIMKTPTLKAKYGKPILYAVRSLESYCHKTWLSGKMIRVISRLKEMTSYLMDDKASMGLDTPLSRQSSQALPEASDPRSREISRVRSGYLFTPSPGSLPKTPLTGLPLKENLPSMGSPANFHMGRGRPSHSIGYNPATQPQYFAQSSSVPQVLPYPSMANLVMLDFDFEEDVTPTLDFSGMPAQSSSVMQAPPQGSTLTGTTQSIMPAGLTNGGPQFPAAESGGEVGEMEWLEALFGNYFDTGYIVRQQH</sequence>
<dbReference type="Proteomes" id="UP000247810">
    <property type="component" value="Unassembled WGS sequence"/>
</dbReference>
<gene>
    <name evidence="7" type="ORF">BO71DRAFT_390441</name>
</gene>
<dbReference type="GO" id="GO:0000435">
    <property type="term" value="P:positive regulation of transcription from RNA polymerase II promoter by galactose"/>
    <property type="evidence" value="ECO:0007669"/>
    <property type="project" value="TreeGrafter"/>
</dbReference>
<evidence type="ECO:0000256" key="3">
    <source>
        <dbReference type="ARBA" id="ARBA00023163"/>
    </source>
</evidence>
<evidence type="ECO:0000259" key="6">
    <source>
        <dbReference type="SMART" id="SM00906"/>
    </source>
</evidence>
<dbReference type="STRING" id="1448320.A0A319CUV9"/>
<dbReference type="Pfam" id="PF04082">
    <property type="entry name" value="Fungal_trans"/>
    <property type="match status" value="1"/>
</dbReference>
<evidence type="ECO:0000256" key="1">
    <source>
        <dbReference type="ARBA" id="ARBA00023015"/>
    </source>
</evidence>
<dbReference type="GO" id="GO:0005634">
    <property type="term" value="C:nucleus"/>
    <property type="evidence" value="ECO:0007669"/>
    <property type="project" value="TreeGrafter"/>
</dbReference>
<dbReference type="OrthoDB" id="3266505at2759"/>
<evidence type="ECO:0000256" key="2">
    <source>
        <dbReference type="ARBA" id="ARBA00023125"/>
    </source>
</evidence>
<accession>A0A319CUV9</accession>
<evidence type="ECO:0000313" key="7">
    <source>
        <dbReference type="EMBL" id="PYH89036.1"/>
    </source>
</evidence>
<dbReference type="GO" id="GO:0006351">
    <property type="term" value="P:DNA-templated transcription"/>
    <property type="evidence" value="ECO:0007669"/>
    <property type="project" value="InterPro"/>
</dbReference>
<feature type="domain" description="Xylanolytic transcriptional activator regulatory" evidence="6">
    <location>
        <begin position="207"/>
        <end position="280"/>
    </location>
</feature>
<dbReference type="GO" id="GO:0000978">
    <property type="term" value="F:RNA polymerase II cis-regulatory region sequence-specific DNA binding"/>
    <property type="evidence" value="ECO:0007669"/>
    <property type="project" value="TreeGrafter"/>
</dbReference>
<evidence type="ECO:0000256" key="4">
    <source>
        <dbReference type="ARBA" id="ARBA00023242"/>
    </source>
</evidence>
<dbReference type="CDD" id="cd12148">
    <property type="entry name" value="fungal_TF_MHR"/>
    <property type="match status" value="1"/>
</dbReference>
<dbReference type="InterPro" id="IPR051127">
    <property type="entry name" value="Fungal_SecMet_Regulators"/>
</dbReference>